<evidence type="ECO:0000256" key="2">
    <source>
        <dbReference type="ARBA" id="ARBA00022676"/>
    </source>
</evidence>
<reference evidence="6" key="1">
    <citation type="submission" date="2017-04" db="EMBL/GenBank/DDBJ databases">
        <authorList>
            <person name="Varghese N."/>
            <person name="Submissions S."/>
        </authorList>
    </citation>
    <scope>NUCLEOTIDE SEQUENCE [LARGE SCALE GENOMIC DNA]</scope>
    <source>
        <strain evidence="6">USBA 82</strain>
    </source>
</reference>
<dbReference type="SUPFAM" id="SSF53448">
    <property type="entry name" value="Nucleotide-diphospho-sugar transferases"/>
    <property type="match status" value="1"/>
</dbReference>
<gene>
    <name evidence="5" type="ORF">SAMN06275492_1046</name>
</gene>
<dbReference type="InterPro" id="IPR001173">
    <property type="entry name" value="Glyco_trans_2-like"/>
</dbReference>
<evidence type="ECO:0000313" key="6">
    <source>
        <dbReference type="Proteomes" id="UP000193355"/>
    </source>
</evidence>
<dbReference type="STRING" id="561720.SAMN06275492_1046"/>
<evidence type="ECO:0000313" key="5">
    <source>
        <dbReference type="EMBL" id="SMG16580.1"/>
    </source>
</evidence>
<dbReference type="RefSeq" id="WP_085543825.1">
    <property type="nucleotide sequence ID" value="NZ_FXBB01000004.1"/>
</dbReference>
<protein>
    <submittedName>
        <fullName evidence="5">Glycosyltransferase involved in cell wall bisynthesis</fullName>
    </submittedName>
</protein>
<dbReference type="PANTHER" id="PTHR43685:SF5">
    <property type="entry name" value="GLYCOSYLTRANSFERASE EPSE-RELATED"/>
    <property type="match status" value="1"/>
</dbReference>
<sequence length="273" mass="31705">MRKAELSAMVTLGIPFHEGVPNNHLEQAIKSILNQTVTPSEIHLIQDGEVSESKARIIKKYLESNNMTLIVNKKNCGLAYSLNRSIAQTKTKYYARMDSDDIALPQRIELQISYMEKNPCVDILGSWALEFKNGNYKNQKDLFLKKMPTAQKDIEAWFHFRNPLIHPTVVFRRSVFSKTGMYSENFKSDQDLELWGRALKNNVKIANLPLPLLLFRTDNMIKKRSEKSRIMRQVKARFSYNTWSPKLNALKVIAIIFRMLPHSIREWGYGNLR</sequence>
<keyword evidence="6" id="KW-1185">Reference proteome</keyword>
<organism evidence="5 6">
    <name type="scientific">Dethiosulfovibrio salsuginis</name>
    <dbReference type="NCBI Taxonomy" id="561720"/>
    <lineage>
        <taxon>Bacteria</taxon>
        <taxon>Thermotogati</taxon>
        <taxon>Synergistota</taxon>
        <taxon>Synergistia</taxon>
        <taxon>Synergistales</taxon>
        <taxon>Dethiosulfovibrionaceae</taxon>
        <taxon>Dethiosulfovibrio</taxon>
    </lineage>
</organism>
<dbReference type="EMBL" id="FXBB01000004">
    <property type="protein sequence ID" value="SMG16580.1"/>
    <property type="molecule type" value="Genomic_DNA"/>
</dbReference>
<dbReference type="Gene3D" id="3.90.550.10">
    <property type="entry name" value="Spore Coat Polysaccharide Biosynthesis Protein SpsA, Chain A"/>
    <property type="match status" value="1"/>
</dbReference>
<comment type="similarity">
    <text evidence="1">Belongs to the glycosyltransferase 2 family.</text>
</comment>
<evidence type="ECO:0000256" key="1">
    <source>
        <dbReference type="ARBA" id="ARBA00006739"/>
    </source>
</evidence>
<dbReference type="PANTHER" id="PTHR43685">
    <property type="entry name" value="GLYCOSYLTRANSFERASE"/>
    <property type="match status" value="1"/>
</dbReference>
<name>A0A1X7IPA1_9BACT</name>
<feature type="domain" description="Glycosyltransferase 2-like" evidence="4">
    <location>
        <begin position="14"/>
        <end position="178"/>
    </location>
</feature>
<keyword evidence="2" id="KW-0328">Glycosyltransferase</keyword>
<dbReference type="Proteomes" id="UP000193355">
    <property type="component" value="Unassembled WGS sequence"/>
</dbReference>
<proteinExistence type="inferred from homology"/>
<keyword evidence="3 5" id="KW-0808">Transferase</keyword>
<dbReference type="GO" id="GO:0016757">
    <property type="term" value="F:glycosyltransferase activity"/>
    <property type="evidence" value="ECO:0007669"/>
    <property type="project" value="UniProtKB-KW"/>
</dbReference>
<accession>A0A1X7IPA1</accession>
<dbReference type="AlphaFoldDB" id="A0A1X7IPA1"/>
<evidence type="ECO:0000256" key="3">
    <source>
        <dbReference type="ARBA" id="ARBA00022679"/>
    </source>
</evidence>
<dbReference type="InterPro" id="IPR050834">
    <property type="entry name" value="Glycosyltransf_2"/>
</dbReference>
<dbReference type="OrthoDB" id="6307329at2"/>
<dbReference type="InterPro" id="IPR029044">
    <property type="entry name" value="Nucleotide-diphossugar_trans"/>
</dbReference>
<dbReference type="Pfam" id="PF00535">
    <property type="entry name" value="Glycos_transf_2"/>
    <property type="match status" value="1"/>
</dbReference>
<evidence type="ECO:0000259" key="4">
    <source>
        <dbReference type="Pfam" id="PF00535"/>
    </source>
</evidence>